<accession>A0A8H8R4L5</accession>
<reference evidence="4 5" key="1">
    <citation type="submission" date="2018-05" db="EMBL/GenBank/DDBJ databases">
        <title>Genome sequencing and assembly of the regulated plant pathogen Lachnellula willkommii and related sister species for the development of diagnostic species identification markers.</title>
        <authorList>
            <person name="Giroux E."/>
            <person name="Bilodeau G."/>
        </authorList>
    </citation>
    <scope>NUCLEOTIDE SEQUENCE [LARGE SCALE GENOMIC DNA]</scope>
    <source>
        <strain evidence="4 5">CBS 185.66</strain>
    </source>
</reference>
<gene>
    <name evidence="4" type="ORF">LHYA1_G004199</name>
</gene>
<feature type="compositionally biased region" description="Low complexity" evidence="1">
    <location>
        <begin position="110"/>
        <end position="147"/>
    </location>
</feature>
<feature type="chain" id="PRO_5034410658" description="Extracellular membrane protein CFEM domain-containing protein" evidence="3">
    <location>
        <begin position="22"/>
        <end position="270"/>
    </location>
</feature>
<feature type="transmembrane region" description="Helical" evidence="2">
    <location>
        <begin position="160"/>
        <end position="181"/>
    </location>
</feature>
<dbReference type="OrthoDB" id="5426355at2759"/>
<feature type="region of interest" description="Disordered" evidence="1">
    <location>
        <begin position="221"/>
        <end position="270"/>
    </location>
</feature>
<feature type="region of interest" description="Disordered" evidence="1">
    <location>
        <begin position="110"/>
        <end position="150"/>
    </location>
</feature>
<keyword evidence="2" id="KW-0812">Transmembrane</keyword>
<feature type="signal peptide" evidence="3">
    <location>
        <begin position="1"/>
        <end position="21"/>
    </location>
</feature>
<evidence type="ECO:0000256" key="1">
    <source>
        <dbReference type="SAM" id="MobiDB-lite"/>
    </source>
</evidence>
<name>A0A8H8R4L5_9HELO</name>
<protein>
    <recommendedName>
        <fullName evidence="6">Extracellular membrane protein CFEM domain-containing protein</fullName>
    </recommendedName>
</protein>
<keyword evidence="5" id="KW-1185">Reference proteome</keyword>
<sequence length="270" mass="28086">MHSSNYLPIYIFPLLFSFASAQTADGAIVPFSTLPTCAATCGPLYDVQGACAPPAQTSVNQNCFCTDTRLTPFLQGTSNVASVCGAASCSAASDLQALQTWYEGYCKSTSATTSTTAGGTATTTGTAGSSTKTSAGSSGSTSKSTSTNGNPSWLSSHVKWVVMLIILAIAIPAIWIAAIFLRRRYIRKRDREIEMRPPVAIGPHQVQAMSGGYSYGDGVVDQHGKRSGVGGRGPSNGSGGHSKDMSASAVVATPADGTREKKGWLQKARR</sequence>
<keyword evidence="2" id="KW-1133">Transmembrane helix</keyword>
<proteinExistence type="predicted"/>
<feature type="compositionally biased region" description="Gly residues" evidence="1">
    <location>
        <begin position="227"/>
        <end position="240"/>
    </location>
</feature>
<dbReference type="GeneID" id="41984397"/>
<keyword evidence="3" id="KW-0732">Signal</keyword>
<evidence type="ECO:0000313" key="4">
    <source>
        <dbReference type="EMBL" id="TVY27390.1"/>
    </source>
</evidence>
<dbReference type="RefSeq" id="XP_031006178.1">
    <property type="nucleotide sequence ID" value="XM_031149161.1"/>
</dbReference>
<dbReference type="Proteomes" id="UP000431533">
    <property type="component" value="Unassembled WGS sequence"/>
</dbReference>
<evidence type="ECO:0000256" key="3">
    <source>
        <dbReference type="SAM" id="SignalP"/>
    </source>
</evidence>
<comment type="caution">
    <text evidence="4">The sequence shown here is derived from an EMBL/GenBank/DDBJ whole genome shotgun (WGS) entry which is preliminary data.</text>
</comment>
<evidence type="ECO:0000313" key="5">
    <source>
        <dbReference type="Proteomes" id="UP000431533"/>
    </source>
</evidence>
<dbReference type="EMBL" id="QGMH01000049">
    <property type="protein sequence ID" value="TVY27390.1"/>
    <property type="molecule type" value="Genomic_DNA"/>
</dbReference>
<keyword evidence="2" id="KW-0472">Membrane</keyword>
<evidence type="ECO:0008006" key="6">
    <source>
        <dbReference type="Google" id="ProtNLM"/>
    </source>
</evidence>
<organism evidence="4 5">
    <name type="scientific">Lachnellula hyalina</name>
    <dbReference type="NCBI Taxonomy" id="1316788"/>
    <lineage>
        <taxon>Eukaryota</taxon>
        <taxon>Fungi</taxon>
        <taxon>Dikarya</taxon>
        <taxon>Ascomycota</taxon>
        <taxon>Pezizomycotina</taxon>
        <taxon>Leotiomycetes</taxon>
        <taxon>Helotiales</taxon>
        <taxon>Lachnaceae</taxon>
        <taxon>Lachnellula</taxon>
    </lineage>
</organism>
<dbReference type="AlphaFoldDB" id="A0A8H8R4L5"/>
<evidence type="ECO:0000256" key="2">
    <source>
        <dbReference type="SAM" id="Phobius"/>
    </source>
</evidence>